<name>A0A2X4WNH0_9NOCA</name>
<dbReference type="Gene3D" id="1.10.10.10">
    <property type="entry name" value="Winged helix-like DNA-binding domain superfamily/Winged helix DNA-binding domain"/>
    <property type="match status" value="1"/>
</dbReference>
<dbReference type="PANTHER" id="PTHR33164">
    <property type="entry name" value="TRANSCRIPTIONAL REGULATOR, MARR FAMILY"/>
    <property type="match status" value="1"/>
</dbReference>
<dbReference type="GO" id="GO:0006950">
    <property type="term" value="P:response to stress"/>
    <property type="evidence" value="ECO:0007669"/>
    <property type="project" value="TreeGrafter"/>
</dbReference>
<reference evidence="2 3" key="1">
    <citation type="submission" date="2018-06" db="EMBL/GenBank/DDBJ databases">
        <authorList>
            <consortium name="Pathogen Informatics"/>
            <person name="Doyle S."/>
        </authorList>
    </citation>
    <scope>NUCLEOTIDE SEQUENCE [LARGE SCALE GENOMIC DNA]</scope>
    <source>
        <strain evidence="2 3">NCTC10994</strain>
    </source>
</reference>
<dbReference type="InterPro" id="IPR039422">
    <property type="entry name" value="MarR/SlyA-like"/>
</dbReference>
<dbReference type="EMBL" id="LS483468">
    <property type="protein sequence ID" value="SQI28445.1"/>
    <property type="molecule type" value="Genomic_DNA"/>
</dbReference>
<accession>A0A2X4WNH0</accession>
<dbReference type="AlphaFoldDB" id="A0A2X4WNH0"/>
<dbReference type="STRING" id="1219011.GCA_001895045_00964"/>
<dbReference type="KEGG" id="rcr:NCTC10994_00189"/>
<dbReference type="InterPro" id="IPR036390">
    <property type="entry name" value="WH_DNA-bd_sf"/>
</dbReference>
<evidence type="ECO:0000313" key="3">
    <source>
        <dbReference type="Proteomes" id="UP000249091"/>
    </source>
</evidence>
<dbReference type="SUPFAM" id="SSF46785">
    <property type="entry name" value="Winged helix' DNA-binding domain"/>
    <property type="match status" value="1"/>
</dbReference>
<evidence type="ECO:0000313" key="2">
    <source>
        <dbReference type="EMBL" id="SQI28445.1"/>
    </source>
</evidence>
<gene>
    <name evidence="2" type="ORF">NCTC10994_00189</name>
</gene>
<sequence length="155" mass="16501">MSTTENSVRQLLGDAALASFRLNGQFLDLAETLARPVGLTAARWQVLGAVLTTPLPVAAIAREMGITRQSVQRTADLLVGQGLAEYRPNPAHRRAKLVAATPAGQDAVAKITPAHETAARRLCDEMGGDEFEGAVAALRRLSSALERLDESGERT</sequence>
<dbReference type="Proteomes" id="UP000249091">
    <property type="component" value="Chromosome 1"/>
</dbReference>
<feature type="domain" description="HTH marR-type" evidence="1">
    <location>
        <begin position="5"/>
        <end position="143"/>
    </location>
</feature>
<dbReference type="InterPro" id="IPR036388">
    <property type="entry name" value="WH-like_DNA-bd_sf"/>
</dbReference>
<organism evidence="2 3">
    <name type="scientific">Rhodococcus coprophilus</name>
    <dbReference type="NCBI Taxonomy" id="38310"/>
    <lineage>
        <taxon>Bacteria</taxon>
        <taxon>Bacillati</taxon>
        <taxon>Actinomycetota</taxon>
        <taxon>Actinomycetes</taxon>
        <taxon>Mycobacteriales</taxon>
        <taxon>Nocardiaceae</taxon>
        <taxon>Rhodococcus</taxon>
    </lineage>
</organism>
<dbReference type="SMART" id="SM00347">
    <property type="entry name" value="HTH_MARR"/>
    <property type="match status" value="1"/>
</dbReference>
<evidence type="ECO:0000259" key="1">
    <source>
        <dbReference type="PROSITE" id="PS50995"/>
    </source>
</evidence>
<dbReference type="PROSITE" id="PS50995">
    <property type="entry name" value="HTH_MARR_2"/>
    <property type="match status" value="1"/>
</dbReference>
<dbReference type="Pfam" id="PF12802">
    <property type="entry name" value="MarR_2"/>
    <property type="match status" value="1"/>
</dbReference>
<protein>
    <submittedName>
        <fullName evidence="2">Transcriptional regulator SlyA</fullName>
    </submittedName>
</protein>
<dbReference type="RefSeq" id="WP_072698991.1">
    <property type="nucleotide sequence ID" value="NZ_JAFBBL010000001.1"/>
</dbReference>
<dbReference type="GO" id="GO:0003700">
    <property type="term" value="F:DNA-binding transcription factor activity"/>
    <property type="evidence" value="ECO:0007669"/>
    <property type="project" value="InterPro"/>
</dbReference>
<keyword evidence="3" id="KW-1185">Reference proteome</keyword>
<dbReference type="InterPro" id="IPR000835">
    <property type="entry name" value="HTH_MarR-typ"/>
</dbReference>
<dbReference type="PANTHER" id="PTHR33164:SF99">
    <property type="entry name" value="MARR FAMILY REGULATORY PROTEIN"/>
    <property type="match status" value="1"/>
</dbReference>
<proteinExistence type="predicted"/>